<dbReference type="CDD" id="cd04876">
    <property type="entry name" value="ACT_RelA-SpoT"/>
    <property type="match status" value="1"/>
</dbReference>
<dbReference type="SMART" id="SM00471">
    <property type="entry name" value="HDc"/>
    <property type="match status" value="1"/>
</dbReference>
<dbReference type="Gene3D" id="3.30.460.10">
    <property type="entry name" value="Beta Polymerase, domain 2"/>
    <property type="match status" value="1"/>
</dbReference>
<sequence length="724" mass="83402">MTIEEVMQRAKKYLSEEDLSYIYRAYEFARDAHEGQYRKSGEPYIIHPIEVAGILVNLEVDPVTVAGGFLHDVVEDTSVTLDELKEEFSEELAMLVDGVTKLKKIQFKSKEEQQAENHRKMIVAMAQDIRCILIKLADRLHNMRTLKHMPKEKQLQKANETLEIFAPLAHRLGISTIKWELEDTALRYLNPQQYYRIVNLMQKKRAEREGFIDEVIDEIRERMDEVNIKAEISGRPKHIYSIYKKMAKQHKQFNEIYDLLAVRIMVNSIKDCYAVLGIIHTCWKPMPGRFKDYIAMPKANMYQSLHTTVIGPKGDPLEVQIRTHEMHKIAEYGIAAHWAYKEGSPSEVVNTTFEKKLSWFRQILEWQNDVTNAEEFMESLKIDLFSDMVFVFTPKGDVIELPAGSVPIDFAYRIHTEIGNKCIGAKVNGKMVPLDYRLKTGDIVEVLTSKHSYGPSKDWLKISQSSHAKNKIKQWFKKEKREENVSKGKELVEKEIQKHGFELKEVLNSENVQNVSKKFNFTNEEDMYAAVGYNGITAAQIATRLTDKVRKEKDKQQQEEELVKTINEVRSFPKKSTDSGVRVKGIDNLLIRLSKCCNPVPGDNIVGYITKGRGVSIHREDCPNVVDADERLLPVEWEGDTKKTKNYNVDIEISGFDRRGLLNEVLHAVAETKTDITSVSGKSDRNRMATISMTVSIHNINHLQKVVERVKRIPDIYAVRRIMQ</sequence>
<dbReference type="SMART" id="SM00954">
    <property type="entry name" value="RelA_SpoT"/>
    <property type="match status" value="1"/>
</dbReference>
<dbReference type="Pfam" id="PF13291">
    <property type="entry name" value="ACT_4"/>
    <property type="match status" value="1"/>
</dbReference>
<dbReference type="InterPro" id="IPR045865">
    <property type="entry name" value="ACT-like_dom_sf"/>
</dbReference>
<dbReference type="PROSITE" id="PS51880">
    <property type="entry name" value="TGS"/>
    <property type="match status" value="1"/>
</dbReference>
<comment type="pathway">
    <text evidence="1">Purine metabolism; ppGpp biosynthesis; ppGpp from GTP: step 1/2.</text>
</comment>
<dbReference type="GO" id="GO:0005525">
    <property type="term" value="F:GTP binding"/>
    <property type="evidence" value="ECO:0007669"/>
    <property type="project" value="UniProtKB-KW"/>
</dbReference>
<dbReference type="SUPFAM" id="SSF81301">
    <property type="entry name" value="Nucleotidyltransferase"/>
    <property type="match status" value="1"/>
</dbReference>
<dbReference type="InterPro" id="IPR012675">
    <property type="entry name" value="Beta-grasp_dom_sf"/>
</dbReference>
<comment type="function">
    <text evidence="9">In eubacteria ppGpp (guanosine 3'-diphosphate 5'-diphosphate) is a mediator of the stringent response that coordinates a variety of cellular activities in response to changes in nutritional abundance.</text>
</comment>
<dbReference type="Pfam" id="PF19296">
    <property type="entry name" value="RelA_AH_RIS"/>
    <property type="match status" value="1"/>
</dbReference>
<dbReference type="UniPathway" id="UPA00908">
    <property type="reaction ID" value="UER00884"/>
</dbReference>
<gene>
    <name evidence="13" type="ORF">FCL54_02955</name>
</gene>
<dbReference type="CDD" id="cd01668">
    <property type="entry name" value="TGS_RSH"/>
    <property type="match status" value="1"/>
</dbReference>
<dbReference type="PROSITE" id="PS51671">
    <property type="entry name" value="ACT"/>
    <property type="match status" value="1"/>
</dbReference>
<dbReference type="InterPro" id="IPR004811">
    <property type="entry name" value="RelA/Spo_fam"/>
</dbReference>
<dbReference type="SUPFAM" id="SSF55021">
    <property type="entry name" value="ACT-like"/>
    <property type="match status" value="1"/>
</dbReference>
<dbReference type="EMBL" id="SWLG01000001">
    <property type="protein sequence ID" value="TLS39280.1"/>
    <property type="molecule type" value="Genomic_DNA"/>
</dbReference>
<evidence type="ECO:0000256" key="1">
    <source>
        <dbReference type="ARBA" id="ARBA00004976"/>
    </source>
</evidence>
<dbReference type="InterPro" id="IPR045600">
    <property type="entry name" value="RelA/SpoT_AH_RIS"/>
</dbReference>
<evidence type="ECO:0000256" key="5">
    <source>
        <dbReference type="ARBA" id="ARBA00029754"/>
    </source>
</evidence>
<dbReference type="Gene3D" id="3.30.70.260">
    <property type="match status" value="1"/>
</dbReference>
<dbReference type="Pfam" id="PF02824">
    <property type="entry name" value="TGS"/>
    <property type="match status" value="1"/>
</dbReference>
<dbReference type="CDD" id="cd05399">
    <property type="entry name" value="NT_Rel-Spo_like"/>
    <property type="match status" value="1"/>
</dbReference>
<dbReference type="AlphaFoldDB" id="A0A5R9FAK8"/>
<dbReference type="Pfam" id="PF13328">
    <property type="entry name" value="HD_4"/>
    <property type="match status" value="1"/>
</dbReference>
<dbReference type="GO" id="GO:0005886">
    <property type="term" value="C:plasma membrane"/>
    <property type="evidence" value="ECO:0007669"/>
    <property type="project" value="TreeGrafter"/>
</dbReference>
<dbReference type="PANTHER" id="PTHR21262:SF31">
    <property type="entry name" value="GTP PYROPHOSPHOKINASE"/>
    <property type="match status" value="1"/>
</dbReference>
<dbReference type="NCBIfam" id="TIGR00691">
    <property type="entry name" value="spoT_relA"/>
    <property type="match status" value="1"/>
</dbReference>
<reference evidence="13 14" key="1">
    <citation type="submission" date="2019-04" db="EMBL/GenBank/DDBJ databases">
        <title>Bacillus caeni sp. nov., a bacterium isolated from mangrove sediment.</title>
        <authorList>
            <person name="Huang H."/>
            <person name="Mo K."/>
            <person name="Hu Y."/>
        </authorList>
    </citation>
    <scope>NUCLEOTIDE SEQUENCE [LARGE SCALE GENOMIC DNA]</scope>
    <source>
        <strain evidence="13 14">HB172195</strain>
    </source>
</reference>
<dbReference type="InterPro" id="IPR003607">
    <property type="entry name" value="HD/PDEase_dom"/>
</dbReference>
<dbReference type="FunFam" id="3.10.20.30:FF:000002">
    <property type="entry name" value="GTP pyrophosphokinase (RelA/SpoT)"/>
    <property type="match status" value="1"/>
</dbReference>
<dbReference type="InterPro" id="IPR006674">
    <property type="entry name" value="HD_domain"/>
</dbReference>
<dbReference type="RefSeq" id="WP_138122968.1">
    <property type="nucleotide sequence ID" value="NZ_SWLG01000001.1"/>
</dbReference>
<evidence type="ECO:0000256" key="3">
    <source>
        <dbReference type="ARBA" id="ARBA00019852"/>
    </source>
</evidence>
<keyword evidence="4" id="KW-0547">Nucleotide-binding</keyword>
<comment type="caution">
    <text evidence="13">The sequence shown here is derived from an EMBL/GenBank/DDBJ whole genome shotgun (WGS) entry which is preliminary data.</text>
</comment>
<keyword evidence="14" id="KW-1185">Reference proteome</keyword>
<keyword evidence="13" id="KW-0378">Hydrolase</keyword>
<keyword evidence="4" id="KW-0342">GTP-binding</keyword>
<dbReference type="Gene3D" id="3.10.20.30">
    <property type="match status" value="1"/>
</dbReference>
<proteinExistence type="inferred from homology"/>
<dbReference type="InterPro" id="IPR033655">
    <property type="entry name" value="TGS_RelA/SpoT"/>
</dbReference>
<evidence type="ECO:0000259" key="11">
    <source>
        <dbReference type="PROSITE" id="PS51831"/>
    </source>
</evidence>
<comment type="catalytic activity">
    <reaction evidence="8">
        <text>GTP + ATP = guanosine 3'-diphosphate 5'-triphosphate + AMP</text>
        <dbReference type="Rhea" id="RHEA:22088"/>
        <dbReference type="ChEBI" id="CHEBI:30616"/>
        <dbReference type="ChEBI" id="CHEBI:37565"/>
        <dbReference type="ChEBI" id="CHEBI:142410"/>
        <dbReference type="ChEBI" id="CHEBI:456215"/>
        <dbReference type="EC" id="2.7.6.5"/>
    </reaction>
</comment>
<evidence type="ECO:0000259" key="12">
    <source>
        <dbReference type="PROSITE" id="PS51880"/>
    </source>
</evidence>
<comment type="similarity">
    <text evidence="9">Belongs to the relA/spoT family.</text>
</comment>
<evidence type="ECO:0000256" key="2">
    <source>
        <dbReference type="ARBA" id="ARBA00013251"/>
    </source>
</evidence>
<dbReference type="OrthoDB" id="9805041at2"/>
<dbReference type="InterPro" id="IPR012676">
    <property type="entry name" value="TGS-like"/>
</dbReference>
<dbReference type="InterPro" id="IPR043519">
    <property type="entry name" value="NT_sf"/>
</dbReference>
<dbReference type="CDD" id="cd00077">
    <property type="entry name" value="HDc"/>
    <property type="match status" value="1"/>
</dbReference>
<organism evidence="13 14">
    <name type="scientific">Exobacillus caeni</name>
    <dbReference type="NCBI Taxonomy" id="2574798"/>
    <lineage>
        <taxon>Bacteria</taxon>
        <taxon>Bacillati</taxon>
        <taxon>Bacillota</taxon>
        <taxon>Bacilli</taxon>
        <taxon>Bacillales</taxon>
        <taxon>Guptibacillaceae</taxon>
        <taxon>Exobacillus</taxon>
    </lineage>
</organism>
<dbReference type="Pfam" id="PF04607">
    <property type="entry name" value="RelA_SpoT"/>
    <property type="match status" value="1"/>
</dbReference>
<feature type="domain" description="TGS" evidence="12">
    <location>
        <begin position="387"/>
        <end position="448"/>
    </location>
</feature>
<evidence type="ECO:0000256" key="6">
    <source>
        <dbReference type="ARBA" id="ARBA00032407"/>
    </source>
</evidence>
<dbReference type="InterPro" id="IPR004095">
    <property type="entry name" value="TGS"/>
</dbReference>
<name>A0A5R9FAK8_9BACL</name>
<evidence type="ECO:0000313" key="13">
    <source>
        <dbReference type="EMBL" id="TLS39280.1"/>
    </source>
</evidence>
<dbReference type="SUPFAM" id="SSF81271">
    <property type="entry name" value="TGS-like"/>
    <property type="match status" value="1"/>
</dbReference>
<evidence type="ECO:0000259" key="10">
    <source>
        <dbReference type="PROSITE" id="PS51671"/>
    </source>
</evidence>
<evidence type="ECO:0000256" key="7">
    <source>
        <dbReference type="ARBA" id="ARBA00033308"/>
    </source>
</evidence>
<dbReference type="FunFam" id="3.30.460.10:FF:000001">
    <property type="entry name" value="GTP pyrophosphokinase RelA"/>
    <property type="match status" value="1"/>
</dbReference>
<dbReference type="InterPro" id="IPR002912">
    <property type="entry name" value="ACT_dom"/>
</dbReference>
<evidence type="ECO:0000313" key="14">
    <source>
        <dbReference type="Proteomes" id="UP000308230"/>
    </source>
</evidence>
<dbReference type="SUPFAM" id="SSF109604">
    <property type="entry name" value="HD-domain/PDEase-like"/>
    <property type="match status" value="1"/>
</dbReference>
<evidence type="ECO:0000256" key="4">
    <source>
        <dbReference type="ARBA" id="ARBA00023134"/>
    </source>
</evidence>
<accession>A0A5R9FAK8</accession>
<evidence type="ECO:0000256" key="8">
    <source>
        <dbReference type="ARBA" id="ARBA00048244"/>
    </source>
</evidence>
<protein>
    <recommendedName>
        <fullName evidence="3">GTP pyrophosphokinase</fullName>
        <ecNumber evidence="2">2.7.6.5</ecNumber>
    </recommendedName>
    <alternativeName>
        <fullName evidence="6">(p)ppGpp synthase</fullName>
    </alternativeName>
    <alternativeName>
        <fullName evidence="5">ATP:GTP 3'-pyrophosphotransferase</fullName>
    </alternativeName>
    <alternativeName>
        <fullName evidence="7">ppGpp synthase I</fullName>
    </alternativeName>
</protein>
<dbReference type="FunFam" id="1.10.3210.10:FF:000001">
    <property type="entry name" value="GTP pyrophosphokinase RelA"/>
    <property type="match status" value="1"/>
</dbReference>
<dbReference type="PROSITE" id="PS51831">
    <property type="entry name" value="HD"/>
    <property type="match status" value="1"/>
</dbReference>
<evidence type="ECO:0000256" key="9">
    <source>
        <dbReference type="RuleBase" id="RU003847"/>
    </source>
</evidence>
<dbReference type="Proteomes" id="UP000308230">
    <property type="component" value="Unassembled WGS sequence"/>
</dbReference>
<dbReference type="InterPro" id="IPR007685">
    <property type="entry name" value="RelA_SpoT"/>
</dbReference>
<dbReference type="GO" id="GO:0016787">
    <property type="term" value="F:hydrolase activity"/>
    <property type="evidence" value="ECO:0007669"/>
    <property type="project" value="UniProtKB-KW"/>
</dbReference>
<feature type="domain" description="ACT" evidence="10">
    <location>
        <begin position="650"/>
        <end position="724"/>
    </location>
</feature>
<dbReference type="EC" id="2.7.6.5" evidence="2"/>
<feature type="domain" description="HD" evidence="11">
    <location>
        <begin position="44"/>
        <end position="143"/>
    </location>
</feature>
<dbReference type="GO" id="GO:0015970">
    <property type="term" value="P:guanosine tetraphosphate biosynthetic process"/>
    <property type="evidence" value="ECO:0007669"/>
    <property type="project" value="UniProtKB-UniPathway"/>
</dbReference>
<dbReference type="GO" id="GO:0008728">
    <property type="term" value="F:GTP diphosphokinase activity"/>
    <property type="evidence" value="ECO:0007669"/>
    <property type="project" value="UniProtKB-EC"/>
</dbReference>
<dbReference type="Gene3D" id="1.10.3210.10">
    <property type="entry name" value="Hypothetical protein af1432"/>
    <property type="match status" value="1"/>
</dbReference>
<dbReference type="PANTHER" id="PTHR21262">
    <property type="entry name" value="GUANOSINE-3',5'-BIS DIPHOSPHATE 3'-PYROPHOSPHOHYDROLASE"/>
    <property type="match status" value="1"/>
</dbReference>